<organism evidence="3 4">
    <name type="scientific">Allacma fusca</name>
    <dbReference type="NCBI Taxonomy" id="39272"/>
    <lineage>
        <taxon>Eukaryota</taxon>
        <taxon>Metazoa</taxon>
        <taxon>Ecdysozoa</taxon>
        <taxon>Arthropoda</taxon>
        <taxon>Hexapoda</taxon>
        <taxon>Collembola</taxon>
        <taxon>Symphypleona</taxon>
        <taxon>Sminthuridae</taxon>
        <taxon>Allacma</taxon>
    </lineage>
</organism>
<dbReference type="CDD" id="cd22284">
    <property type="entry name" value="HD_CCDC61_N"/>
    <property type="match status" value="1"/>
</dbReference>
<protein>
    <recommendedName>
        <fullName evidence="5">Coiled-coil domain-containing protein 61</fullName>
    </recommendedName>
</protein>
<evidence type="ECO:0008006" key="5">
    <source>
        <dbReference type="Google" id="ProtNLM"/>
    </source>
</evidence>
<dbReference type="EMBL" id="CAJVCH010159559">
    <property type="protein sequence ID" value="CAG7728178.1"/>
    <property type="molecule type" value="Genomic_DNA"/>
</dbReference>
<comment type="caution">
    <text evidence="3">The sequence shown here is derived from an EMBL/GenBank/DDBJ whole genome shotgun (WGS) entry which is preliminary data.</text>
</comment>
<feature type="compositionally biased region" description="Basic and acidic residues" evidence="2">
    <location>
        <begin position="459"/>
        <end position="484"/>
    </location>
</feature>
<feature type="compositionally biased region" description="Low complexity" evidence="2">
    <location>
        <begin position="237"/>
        <end position="248"/>
    </location>
</feature>
<accession>A0A8J2NVN5</accession>
<reference evidence="3" key="1">
    <citation type="submission" date="2021-06" db="EMBL/GenBank/DDBJ databases">
        <authorList>
            <person name="Hodson N. C."/>
            <person name="Mongue J. A."/>
            <person name="Jaron S. K."/>
        </authorList>
    </citation>
    <scope>NUCLEOTIDE SEQUENCE</scope>
</reference>
<evidence type="ECO:0000313" key="3">
    <source>
        <dbReference type="EMBL" id="CAG7728178.1"/>
    </source>
</evidence>
<keyword evidence="1" id="KW-0175">Coiled coil</keyword>
<feature type="coiled-coil region" evidence="1">
    <location>
        <begin position="279"/>
        <end position="313"/>
    </location>
</feature>
<feature type="coiled-coil region" evidence="1">
    <location>
        <begin position="175"/>
        <end position="202"/>
    </location>
</feature>
<keyword evidence="4" id="KW-1185">Reference proteome</keyword>
<feature type="compositionally biased region" description="Polar residues" evidence="2">
    <location>
        <begin position="404"/>
        <end position="415"/>
    </location>
</feature>
<dbReference type="OrthoDB" id="568137at2759"/>
<name>A0A8J2NVN5_9HEXA</name>
<dbReference type="InterPro" id="IPR049733">
    <property type="entry name" value="CCDC61_N"/>
</dbReference>
<dbReference type="Proteomes" id="UP000708208">
    <property type="component" value="Unassembled WGS sequence"/>
</dbReference>
<dbReference type="AlphaFoldDB" id="A0A8J2NVN5"/>
<evidence type="ECO:0000313" key="4">
    <source>
        <dbReference type="Proteomes" id="UP000708208"/>
    </source>
</evidence>
<sequence>MSVETSSTNLAAPWRFRDGTEYLVSIGLNDRPKWVSLSLSDKITAEEWSGQFDLTYIENLTQRTGNYKPFDTFVAMIKCAVLKKSDSVTLELMSYEDLVALRNQKKKSGTASSTMKDLNLGPNLTKFDSSSDAEFNRGQTQGSKHPNKYLIITYVAEFDKVHYPLPLKYTGYPDAIAMQQTIQKLKTEVACLRNTNADLITQLKAALKPSYGKHPRSALNRSGSSSDDYENRENSETESSSGSDPSFEMKPYPLGKYRKGNGSQSEKLQGLAHVVKNLEARIDDERNGHQDKLSKLEAENESLRNKLKTIEASEYVLKEKVSRLESVLAINVGIKKTKYSAGFEQAVECELTHKPSYLLRSSSSNRNNERPPGRRGNLNLNMPGSRNLSRSSRCSSLASKSSKQDCQGNNINTSSQHRRLSMASAGSRQSSCERKPFNPTEYVQKKKQKQEQMAIMRLARVETRIHSSHDQEVGRKSNARHEEMSPAISRALIKSRESRLGGSNRESSSNLKARLSRQLSLERRPYKSNANTAARQASPSPVRQSLLEPSKAAGRPSRRKIRDNLTKTTARASLDGLLNNEMKGRFETADVSSRNPGKIKFAKSGRNVREPRNADSSLSFDKLQKRLHTIHAFLEMNKKS</sequence>
<gene>
    <name evidence="3" type="ORF">AFUS01_LOCUS16979</name>
</gene>
<feature type="compositionally biased region" description="Low complexity" evidence="2">
    <location>
        <begin position="374"/>
        <end position="401"/>
    </location>
</feature>
<evidence type="ECO:0000256" key="2">
    <source>
        <dbReference type="SAM" id="MobiDB-lite"/>
    </source>
</evidence>
<feature type="region of interest" description="Disordered" evidence="2">
    <location>
        <begin position="210"/>
        <end position="267"/>
    </location>
</feature>
<proteinExistence type="predicted"/>
<feature type="compositionally biased region" description="Polar residues" evidence="2">
    <location>
        <begin position="528"/>
        <end position="543"/>
    </location>
</feature>
<feature type="region of interest" description="Disordered" evidence="2">
    <location>
        <begin position="358"/>
        <end position="560"/>
    </location>
</feature>
<evidence type="ECO:0000256" key="1">
    <source>
        <dbReference type="SAM" id="Coils"/>
    </source>
</evidence>